<dbReference type="AlphaFoldDB" id="A0A934KPM9"/>
<accession>A0A934KPM9</accession>
<dbReference type="PANTHER" id="PTHR22916:SF3">
    <property type="entry name" value="UDP-GLCNAC:BETAGAL BETA-1,3-N-ACETYLGLUCOSAMINYLTRANSFERASE-LIKE PROTEIN 1"/>
    <property type="match status" value="1"/>
</dbReference>
<dbReference type="SUPFAM" id="SSF53448">
    <property type="entry name" value="Nucleotide-diphospho-sugar transferases"/>
    <property type="match status" value="1"/>
</dbReference>
<feature type="domain" description="Glycosyltransferase 2-like" evidence="1">
    <location>
        <begin position="8"/>
        <end position="167"/>
    </location>
</feature>
<dbReference type="RefSeq" id="WP_199596608.1">
    <property type="nucleotide sequence ID" value="NZ_JAEHJZ010000001.1"/>
</dbReference>
<dbReference type="Proteomes" id="UP000662373">
    <property type="component" value="Unassembled WGS sequence"/>
</dbReference>
<keyword evidence="3" id="KW-1185">Reference proteome</keyword>
<evidence type="ECO:0000259" key="1">
    <source>
        <dbReference type="Pfam" id="PF00535"/>
    </source>
</evidence>
<evidence type="ECO:0000313" key="3">
    <source>
        <dbReference type="Proteomes" id="UP000662373"/>
    </source>
</evidence>
<dbReference type="EMBL" id="JAEHJZ010000001">
    <property type="protein sequence ID" value="MBJ7879161.1"/>
    <property type="molecule type" value="Genomic_DNA"/>
</dbReference>
<protein>
    <submittedName>
        <fullName evidence="2">Glycosyltransferase</fullName>
    </submittedName>
</protein>
<proteinExistence type="predicted"/>
<organism evidence="2 3">
    <name type="scientific">Gelidibacter salicanalis</name>
    <dbReference type="NCBI Taxonomy" id="291193"/>
    <lineage>
        <taxon>Bacteria</taxon>
        <taxon>Pseudomonadati</taxon>
        <taxon>Bacteroidota</taxon>
        <taxon>Flavobacteriia</taxon>
        <taxon>Flavobacteriales</taxon>
        <taxon>Flavobacteriaceae</taxon>
        <taxon>Gelidibacter</taxon>
    </lineage>
</organism>
<comment type="caution">
    <text evidence="2">The sequence shown here is derived from an EMBL/GenBank/DDBJ whole genome shotgun (WGS) entry which is preliminary data.</text>
</comment>
<evidence type="ECO:0000313" key="2">
    <source>
        <dbReference type="EMBL" id="MBJ7879161.1"/>
    </source>
</evidence>
<dbReference type="Gene3D" id="3.90.550.10">
    <property type="entry name" value="Spore Coat Polysaccharide Biosynthesis Protein SpsA, Chain A"/>
    <property type="match status" value="1"/>
</dbReference>
<sequence length="306" mass="35718">MKTEPLLSVLMTTYNRAEYVEASIASVLKSTYTNWELIIVDDCSTDNTPDLVEKYLHDKRIRFFKNEKNLGDYPNRNKAASLAKGKYIKYLDSDDLIYPYGLEGMVTAMEAYPEAGIGLTYNSYDNHEPFPICLRNEKTFYTHFFKKGILFIGPSGCIYNRAYFEAIGGFNPEFKVASDYDFNMRAALHKPIVLFHRDLFWWREHAGQEIVNSSKNNEYIIFNYLINKQTVEKSSLNNTLKLTILKNNDILMGRRLLKLLPKTPLTEFLRILKLTKYPKIYFLRCLLPTIKHNPAMVMFFISCYVF</sequence>
<dbReference type="Pfam" id="PF00535">
    <property type="entry name" value="Glycos_transf_2"/>
    <property type="match status" value="1"/>
</dbReference>
<dbReference type="InterPro" id="IPR001173">
    <property type="entry name" value="Glyco_trans_2-like"/>
</dbReference>
<name>A0A934KPM9_9FLAO</name>
<reference evidence="2 3" key="1">
    <citation type="submission" date="2020-09" db="EMBL/GenBank/DDBJ databases">
        <title>Draft genome of Gelidibacter salicanalis PAMC21136.</title>
        <authorList>
            <person name="Park H."/>
        </authorList>
    </citation>
    <scope>NUCLEOTIDE SEQUENCE [LARGE SCALE GENOMIC DNA]</scope>
    <source>
        <strain evidence="2 3">PAMC21136</strain>
    </source>
</reference>
<dbReference type="GO" id="GO:0016758">
    <property type="term" value="F:hexosyltransferase activity"/>
    <property type="evidence" value="ECO:0007669"/>
    <property type="project" value="UniProtKB-ARBA"/>
</dbReference>
<gene>
    <name evidence="2" type="ORF">JEM65_00620</name>
</gene>
<dbReference type="PANTHER" id="PTHR22916">
    <property type="entry name" value="GLYCOSYLTRANSFERASE"/>
    <property type="match status" value="1"/>
</dbReference>
<dbReference type="InterPro" id="IPR029044">
    <property type="entry name" value="Nucleotide-diphossugar_trans"/>
</dbReference>